<feature type="compositionally biased region" description="Basic and acidic residues" evidence="1">
    <location>
        <begin position="118"/>
        <end position="133"/>
    </location>
</feature>
<reference evidence="2 3" key="1">
    <citation type="submission" date="2014-11" db="EMBL/GenBank/DDBJ databases">
        <authorList>
            <person name="Zhu J."/>
            <person name="Qi W."/>
            <person name="Song R."/>
        </authorList>
    </citation>
    <scope>NUCLEOTIDE SEQUENCE [LARGE SCALE GENOMIC DNA]</scope>
</reference>
<feature type="compositionally biased region" description="Basic and acidic residues" evidence="1">
    <location>
        <begin position="41"/>
        <end position="74"/>
    </location>
</feature>
<name>A0A0G4FRY2_VITBC</name>
<feature type="compositionally biased region" description="Low complexity" evidence="1">
    <location>
        <begin position="210"/>
        <end position="221"/>
    </location>
</feature>
<accession>A0A0G4FRY2</accession>
<organism evidence="2 3">
    <name type="scientific">Vitrella brassicaformis (strain CCMP3155)</name>
    <dbReference type="NCBI Taxonomy" id="1169540"/>
    <lineage>
        <taxon>Eukaryota</taxon>
        <taxon>Sar</taxon>
        <taxon>Alveolata</taxon>
        <taxon>Colpodellida</taxon>
        <taxon>Vitrellaceae</taxon>
        <taxon>Vitrella</taxon>
    </lineage>
</organism>
<keyword evidence="3" id="KW-1185">Reference proteome</keyword>
<dbReference type="InParanoid" id="A0A0G4FRY2"/>
<evidence type="ECO:0000313" key="3">
    <source>
        <dbReference type="Proteomes" id="UP000041254"/>
    </source>
</evidence>
<dbReference type="EMBL" id="CDMY01000488">
    <property type="protein sequence ID" value="CEM17427.1"/>
    <property type="molecule type" value="Genomic_DNA"/>
</dbReference>
<evidence type="ECO:0000256" key="1">
    <source>
        <dbReference type="SAM" id="MobiDB-lite"/>
    </source>
</evidence>
<dbReference type="VEuPathDB" id="CryptoDB:Vbra_21684"/>
<proteinExistence type="predicted"/>
<feature type="compositionally biased region" description="Basic and acidic residues" evidence="1">
    <location>
        <begin position="162"/>
        <end position="171"/>
    </location>
</feature>
<gene>
    <name evidence="2" type="ORF">Vbra_21684</name>
</gene>
<feature type="compositionally biased region" description="Basic and acidic residues" evidence="1">
    <location>
        <begin position="198"/>
        <end position="209"/>
    </location>
</feature>
<protein>
    <submittedName>
        <fullName evidence="2">Uncharacterized protein</fullName>
    </submittedName>
</protein>
<feature type="region of interest" description="Disordered" evidence="1">
    <location>
        <begin position="28"/>
        <end position="221"/>
    </location>
</feature>
<evidence type="ECO:0000313" key="2">
    <source>
        <dbReference type="EMBL" id="CEM17427.1"/>
    </source>
</evidence>
<dbReference type="Proteomes" id="UP000041254">
    <property type="component" value="Unassembled WGS sequence"/>
</dbReference>
<sequence>MERGVLRSNGLPRVYIGVGSDMATLKWDRDGKTAPRKTKISGKDAWGRKTAKADLARGDEAAQKRKNEGKDSENRPVVVRSTYQRLKKAHTDSTGQATHRRPPSTLLVPHSTHTRLTKIHERRAATNDEHAARETVLMAQEDKSPPHLHGHKRGEMAAGDALDGHHSDELKTSTSGTTATRKREKRPDEKSDENETPGPKERRQEDSAARRCSCSARRSQR</sequence>
<dbReference type="AlphaFoldDB" id="A0A0G4FRY2"/>